<keyword evidence="2" id="KW-1185">Reference proteome</keyword>
<dbReference type="PANTHER" id="PTHR33889:SF7">
    <property type="entry name" value="OS04G0681850 PROTEIN"/>
    <property type="match status" value="1"/>
</dbReference>
<gene>
    <name evidence="1" type="ORF">PHMEG_00022151</name>
</gene>
<dbReference type="OrthoDB" id="123105at2759"/>
<protein>
    <submittedName>
        <fullName evidence="1">Uncharacterized protein</fullName>
    </submittedName>
</protein>
<comment type="caution">
    <text evidence="1">The sequence shown here is derived from an EMBL/GenBank/DDBJ whole genome shotgun (WGS) entry which is preliminary data.</text>
</comment>
<reference evidence="2" key="1">
    <citation type="submission" date="2017-03" db="EMBL/GenBank/DDBJ databases">
        <title>Phytopthora megakarya and P. palmivora, two closely related causual agents of cacao black pod achieved similar genome size and gene model numbers by different mechanisms.</title>
        <authorList>
            <person name="Ali S."/>
            <person name="Shao J."/>
            <person name="Larry D.J."/>
            <person name="Kronmiller B."/>
            <person name="Shen D."/>
            <person name="Strem M.D."/>
            <person name="Melnick R.L."/>
            <person name="Guiltinan M.J."/>
            <person name="Tyler B.M."/>
            <person name="Meinhardt L.W."/>
            <person name="Bailey B.A."/>
        </authorList>
    </citation>
    <scope>NUCLEOTIDE SEQUENCE [LARGE SCALE GENOMIC DNA]</scope>
    <source>
        <strain evidence="2">zdho120</strain>
    </source>
</reference>
<organism evidence="1 2">
    <name type="scientific">Phytophthora megakarya</name>
    <dbReference type="NCBI Taxonomy" id="4795"/>
    <lineage>
        <taxon>Eukaryota</taxon>
        <taxon>Sar</taxon>
        <taxon>Stramenopiles</taxon>
        <taxon>Oomycota</taxon>
        <taxon>Peronosporomycetes</taxon>
        <taxon>Peronosporales</taxon>
        <taxon>Peronosporaceae</taxon>
        <taxon>Phytophthora</taxon>
    </lineage>
</organism>
<dbReference type="EMBL" id="NBNE01004293">
    <property type="protein sequence ID" value="OWZ05705.1"/>
    <property type="molecule type" value="Genomic_DNA"/>
</dbReference>
<dbReference type="AlphaFoldDB" id="A0A225VK52"/>
<evidence type="ECO:0000313" key="1">
    <source>
        <dbReference type="EMBL" id="OWZ05705.1"/>
    </source>
</evidence>
<accession>A0A225VK52</accession>
<sequence length="136" mass="15535">MAAIDRIWKRYTSNVVLGVLDGFPGIQEKYDRADLASKISALPMDARQRVAITAKRIGVSKSLVQSLLDEGHLARRSARIKPMLSEEQSSRRVSHMLLFLDEKTCEFEPIYDFLHVDDKWFNEDVNGRLYLPVTAP</sequence>
<proteinExistence type="predicted"/>
<evidence type="ECO:0000313" key="2">
    <source>
        <dbReference type="Proteomes" id="UP000198211"/>
    </source>
</evidence>
<name>A0A225VK52_9STRA</name>
<dbReference type="PANTHER" id="PTHR33889">
    <property type="entry name" value="OS04G0681850 PROTEIN"/>
    <property type="match status" value="1"/>
</dbReference>
<dbReference type="Proteomes" id="UP000198211">
    <property type="component" value="Unassembled WGS sequence"/>
</dbReference>